<evidence type="ECO:0000256" key="10">
    <source>
        <dbReference type="ARBA" id="ARBA00022679"/>
    </source>
</evidence>
<accession>F0S3V9</accession>
<dbReference type="HOGENOM" id="CLU_037294_2_2_0"/>
<keyword evidence="11 18" id="KW-0812">Transmembrane</keyword>
<comment type="subcellular location">
    <subcellularLocation>
        <location evidence="2">Cell membrane</location>
        <topology evidence="2">Multi-pass membrane protein</topology>
    </subcellularLocation>
</comment>
<comment type="pathway">
    <text evidence="4">Lipid metabolism.</text>
</comment>
<evidence type="ECO:0000256" key="6">
    <source>
        <dbReference type="ARBA" id="ARBA00012487"/>
    </source>
</evidence>
<evidence type="ECO:0000256" key="5">
    <source>
        <dbReference type="ARBA" id="ARBA00010185"/>
    </source>
</evidence>
<dbReference type="PANTHER" id="PTHR46382:SF1">
    <property type="entry name" value="PHOSPHATIDATE CYTIDYLYLTRANSFERASE"/>
    <property type="match status" value="1"/>
</dbReference>
<evidence type="ECO:0000256" key="7">
    <source>
        <dbReference type="ARBA" id="ARBA00019373"/>
    </source>
</evidence>
<proteinExistence type="inferred from homology"/>
<feature type="transmembrane region" description="Helical" evidence="19">
    <location>
        <begin position="54"/>
        <end position="86"/>
    </location>
</feature>
<keyword evidence="17" id="KW-1208">Phospholipid metabolism</keyword>
<feature type="transmembrane region" description="Helical" evidence="19">
    <location>
        <begin position="162"/>
        <end position="181"/>
    </location>
</feature>
<keyword evidence="10 18" id="KW-0808">Transferase</keyword>
<protein>
    <recommendedName>
        <fullName evidence="7 18">Phosphatidate cytidylyltransferase</fullName>
        <ecNumber evidence="6 18">2.7.7.41</ecNumber>
    </recommendedName>
</protein>
<dbReference type="GO" id="GO:0016024">
    <property type="term" value="P:CDP-diacylglycerol biosynthetic process"/>
    <property type="evidence" value="ECO:0007669"/>
    <property type="project" value="UniProtKB-UniPathway"/>
</dbReference>
<dbReference type="PROSITE" id="PS01315">
    <property type="entry name" value="CDS"/>
    <property type="match status" value="1"/>
</dbReference>
<reference evidence="20 21" key="1">
    <citation type="journal article" date="2011" name="Stand. Genomic Sci.">
        <title>Complete genome sequence of the thermophilic sulfur-reducer Desulfurobacterium thermolithotrophum type strain (BSA(T)) from a deep-sea hydrothermal vent.</title>
        <authorList>
            <person name="Goker M."/>
            <person name="Daligault H."/>
            <person name="Mwirichia R."/>
            <person name="Lapidus A."/>
            <person name="Lucas S."/>
            <person name="Deshpande S."/>
            <person name="Pagani I."/>
            <person name="Tapia R."/>
            <person name="Cheng J.F."/>
            <person name="Goodwin L."/>
            <person name="Pitluck S."/>
            <person name="Liolios K."/>
            <person name="Ivanova N."/>
            <person name="Mavromatis K."/>
            <person name="Mikhailova N."/>
            <person name="Pati A."/>
            <person name="Chen A."/>
            <person name="Palaniappan K."/>
            <person name="Han C."/>
            <person name="Land M."/>
            <person name="Hauser L."/>
            <person name="Pan C."/>
            <person name="Brambilla E.M."/>
            <person name="Rohde M."/>
            <person name="Spring S."/>
            <person name="Sikorski J."/>
            <person name="Wirth R."/>
            <person name="Detter J.C."/>
            <person name="Woyke T."/>
            <person name="Bristow J."/>
            <person name="Eisen J.A."/>
            <person name="Markowitz V."/>
            <person name="Hugenholtz P."/>
            <person name="Kyrpides N.C."/>
            <person name="Klenk H.P."/>
        </authorList>
    </citation>
    <scope>NUCLEOTIDE SEQUENCE [LARGE SCALE GENOMIC DNA]</scope>
    <source>
        <strain evidence="21">DSM 11699 / BSA</strain>
    </source>
</reference>
<dbReference type="EC" id="2.7.7.41" evidence="6 18"/>
<dbReference type="UniPathway" id="UPA00557">
    <property type="reaction ID" value="UER00614"/>
</dbReference>
<dbReference type="KEGG" id="dte:Dester_0891"/>
<dbReference type="AlphaFoldDB" id="F0S3V9"/>
<keyword evidence="12 18" id="KW-0548">Nucleotidyltransferase</keyword>
<dbReference type="Pfam" id="PF01148">
    <property type="entry name" value="CTP_transf_1"/>
    <property type="match status" value="1"/>
</dbReference>
<evidence type="ECO:0000256" key="3">
    <source>
        <dbReference type="ARBA" id="ARBA00005119"/>
    </source>
</evidence>
<keyword evidence="9" id="KW-0444">Lipid biosynthesis</keyword>
<keyword evidence="16" id="KW-0594">Phospholipid biosynthesis</keyword>
<keyword evidence="8" id="KW-1003">Cell membrane</keyword>
<organism evidence="20 21">
    <name type="scientific">Desulfurobacterium thermolithotrophum (strain DSM 11699 / BSA)</name>
    <dbReference type="NCBI Taxonomy" id="868864"/>
    <lineage>
        <taxon>Bacteria</taxon>
        <taxon>Pseudomonadati</taxon>
        <taxon>Aquificota</taxon>
        <taxon>Aquificia</taxon>
        <taxon>Desulfurobacteriales</taxon>
        <taxon>Desulfurobacteriaceae</taxon>
        <taxon>Desulfurobacterium</taxon>
    </lineage>
</organism>
<name>F0S3V9_DESTD</name>
<evidence type="ECO:0000256" key="2">
    <source>
        <dbReference type="ARBA" id="ARBA00004651"/>
    </source>
</evidence>
<dbReference type="GO" id="GO:0004605">
    <property type="term" value="F:phosphatidate cytidylyltransferase activity"/>
    <property type="evidence" value="ECO:0007669"/>
    <property type="project" value="UniProtKB-EC"/>
</dbReference>
<dbReference type="PANTHER" id="PTHR46382">
    <property type="entry name" value="PHOSPHATIDATE CYTIDYLYLTRANSFERASE"/>
    <property type="match status" value="1"/>
</dbReference>
<evidence type="ECO:0000256" key="18">
    <source>
        <dbReference type="RuleBase" id="RU003938"/>
    </source>
</evidence>
<dbReference type="STRING" id="868864.Dester_0891"/>
<evidence type="ECO:0000256" key="4">
    <source>
        <dbReference type="ARBA" id="ARBA00005189"/>
    </source>
</evidence>
<gene>
    <name evidence="20" type="ordered locus">Dester_0891</name>
</gene>
<dbReference type="eggNOG" id="COG4589">
    <property type="taxonomic scope" value="Bacteria"/>
</dbReference>
<evidence type="ECO:0000256" key="17">
    <source>
        <dbReference type="ARBA" id="ARBA00023264"/>
    </source>
</evidence>
<dbReference type="InParanoid" id="F0S3V9"/>
<feature type="transmembrane region" description="Helical" evidence="19">
    <location>
        <begin position="98"/>
        <end position="116"/>
    </location>
</feature>
<reference evidence="21" key="2">
    <citation type="submission" date="2011-02" db="EMBL/GenBank/DDBJ databases">
        <title>The complete genome of Desulfurobacterium thermolithotrophum DSM 11699.</title>
        <authorList>
            <consortium name="US DOE Joint Genome Institute (JGI-PGF)"/>
            <person name="Lucas S."/>
            <person name="Copeland A."/>
            <person name="Lapidus A."/>
            <person name="Bruce D."/>
            <person name="Goodwin L."/>
            <person name="Pitluck S."/>
            <person name="Kyrpides N."/>
            <person name="Mavromatis K."/>
            <person name="Pagani I."/>
            <person name="Ivanova N."/>
            <person name="Mikhailova N."/>
            <person name="Daligault H."/>
            <person name="Detter J.C."/>
            <person name="Tapia R."/>
            <person name="Han C."/>
            <person name="Land M."/>
            <person name="Hauser L."/>
            <person name="Markowitz V."/>
            <person name="Cheng J.-F."/>
            <person name="Hugenholtz P."/>
            <person name="Woyke T."/>
            <person name="Wu D."/>
            <person name="Spring S."/>
            <person name="Brambilla E."/>
            <person name="Klenk H.-P."/>
            <person name="Eisen J.A."/>
        </authorList>
    </citation>
    <scope>NUCLEOTIDE SEQUENCE [LARGE SCALE GENOMIC DNA]</scope>
    <source>
        <strain evidence="21">DSM 11699 / BSA</strain>
    </source>
</reference>
<comment type="similarity">
    <text evidence="5 18">Belongs to the CDS family.</text>
</comment>
<feature type="transmembrane region" description="Helical" evidence="19">
    <location>
        <begin position="122"/>
        <end position="141"/>
    </location>
</feature>
<evidence type="ECO:0000256" key="13">
    <source>
        <dbReference type="ARBA" id="ARBA00022989"/>
    </source>
</evidence>
<dbReference type="GO" id="GO:0005886">
    <property type="term" value="C:plasma membrane"/>
    <property type="evidence" value="ECO:0007669"/>
    <property type="project" value="UniProtKB-SubCell"/>
</dbReference>
<keyword evidence="14" id="KW-0443">Lipid metabolism</keyword>
<evidence type="ECO:0000256" key="16">
    <source>
        <dbReference type="ARBA" id="ARBA00023209"/>
    </source>
</evidence>
<comment type="catalytic activity">
    <reaction evidence="1 18">
        <text>a 1,2-diacyl-sn-glycero-3-phosphate + CTP + H(+) = a CDP-1,2-diacyl-sn-glycerol + diphosphate</text>
        <dbReference type="Rhea" id="RHEA:16229"/>
        <dbReference type="ChEBI" id="CHEBI:15378"/>
        <dbReference type="ChEBI" id="CHEBI:33019"/>
        <dbReference type="ChEBI" id="CHEBI:37563"/>
        <dbReference type="ChEBI" id="CHEBI:58332"/>
        <dbReference type="ChEBI" id="CHEBI:58608"/>
        <dbReference type="EC" id="2.7.7.41"/>
    </reaction>
</comment>
<evidence type="ECO:0000256" key="12">
    <source>
        <dbReference type="ARBA" id="ARBA00022695"/>
    </source>
</evidence>
<dbReference type="OrthoDB" id="9799199at2"/>
<dbReference type="FunCoup" id="F0S3V9">
    <property type="interactions" value="169"/>
</dbReference>
<comment type="pathway">
    <text evidence="3 18">Phospholipid metabolism; CDP-diacylglycerol biosynthesis; CDP-diacylglycerol from sn-glycerol 3-phosphate: step 3/3.</text>
</comment>
<feature type="transmembrane region" description="Helical" evidence="19">
    <location>
        <begin position="7"/>
        <end position="34"/>
    </location>
</feature>
<evidence type="ECO:0000256" key="8">
    <source>
        <dbReference type="ARBA" id="ARBA00022475"/>
    </source>
</evidence>
<evidence type="ECO:0000256" key="9">
    <source>
        <dbReference type="ARBA" id="ARBA00022516"/>
    </source>
</evidence>
<dbReference type="InterPro" id="IPR000374">
    <property type="entry name" value="PC_trans"/>
</dbReference>
<evidence type="ECO:0000256" key="1">
    <source>
        <dbReference type="ARBA" id="ARBA00001698"/>
    </source>
</evidence>
<evidence type="ECO:0000256" key="11">
    <source>
        <dbReference type="ARBA" id="ARBA00022692"/>
    </source>
</evidence>
<feature type="transmembrane region" description="Helical" evidence="19">
    <location>
        <begin position="187"/>
        <end position="206"/>
    </location>
</feature>
<evidence type="ECO:0000313" key="20">
    <source>
        <dbReference type="EMBL" id="ADY73531.1"/>
    </source>
</evidence>
<evidence type="ECO:0000313" key="21">
    <source>
        <dbReference type="Proteomes" id="UP000007102"/>
    </source>
</evidence>
<sequence>MKQRVIGAFFVILYAVFMIVSPYKFYVSLVYLLGVGMISELSNFTGLKDSKTPIVVIFSILFFVGIYISHLSFLLPTAAIIFLFGYFIIIEGKVPNKFLAITGFFVYLLIGVIAIGKLSKDYFVLLLSIVWSVDTFAYLVGKYFGKRKLISEISPKKTVEGAIGGAIGGVVVSLIIGKYLGIFEISLLTAFSLFVLTIISQIGDLVESYIKRVFGVKDSGTIIPGHGGLLDRLDSSIAVAPFLVVFGGLQ</sequence>
<keyword evidence="15 19" id="KW-0472">Membrane</keyword>
<keyword evidence="21" id="KW-1185">Reference proteome</keyword>
<evidence type="ECO:0000256" key="15">
    <source>
        <dbReference type="ARBA" id="ARBA00023136"/>
    </source>
</evidence>
<dbReference type="EMBL" id="CP002543">
    <property type="protein sequence ID" value="ADY73531.1"/>
    <property type="molecule type" value="Genomic_DNA"/>
</dbReference>
<dbReference type="Proteomes" id="UP000007102">
    <property type="component" value="Chromosome"/>
</dbReference>
<keyword evidence="13 19" id="KW-1133">Transmembrane helix</keyword>
<evidence type="ECO:0000256" key="14">
    <source>
        <dbReference type="ARBA" id="ARBA00023098"/>
    </source>
</evidence>
<evidence type="ECO:0000256" key="19">
    <source>
        <dbReference type="SAM" id="Phobius"/>
    </source>
</evidence>
<dbReference type="RefSeq" id="WP_013638484.1">
    <property type="nucleotide sequence ID" value="NC_015185.1"/>
</dbReference>